<name>A0A918AJG9_9PSEU</name>
<dbReference type="Proteomes" id="UP000639606">
    <property type="component" value="Unassembled WGS sequence"/>
</dbReference>
<feature type="region of interest" description="Disordered" evidence="1">
    <location>
        <begin position="1"/>
        <end position="61"/>
    </location>
</feature>
<evidence type="ECO:0000256" key="1">
    <source>
        <dbReference type="SAM" id="MobiDB-lite"/>
    </source>
</evidence>
<organism evidence="2 3">
    <name type="scientific">Saccharothrix coeruleofusca</name>
    <dbReference type="NCBI Taxonomy" id="33919"/>
    <lineage>
        <taxon>Bacteria</taxon>
        <taxon>Bacillati</taxon>
        <taxon>Actinomycetota</taxon>
        <taxon>Actinomycetes</taxon>
        <taxon>Pseudonocardiales</taxon>
        <taxon>Pseudonocardiaceae</taxon>
        <taxon>Saccharothrix</taxon>
    </lineage>
</organism>
<reference evidence="2" key="2">
    <citation type="submission" date="2020-09" db="EMBL/GenBank/DDBJ databases">
        <authorList>
            <person name="Sun Q."/>
            <person name="Ohkuma M."/>
        </authorList>
    </citation>
    <scope>NUCLEOTIDE SEQUENCE</scope>
    <source>
        <strain evidence="2">JCM 3313</strain>
    </source>
</reference>
<protein>
    <submittedName>
        <fullName evidence="2">Uncharacterized protein</fullName>
    </submittedName>
</protein>
<dbReference type="EMBL" id="BMRG01000002">
    <property type="protein sequence ID" value="GGP44778.1"/>
    <property type="molecule type" value="Genomic_DNA"/>
</dbReference>
<keyword evidence="3" id="KW-1185">Reference proteome</keyword>
<comment type="caution">
    <text evidence="2">The sequence shown here is derived from an EMBL/GenBank/DDBJ whole genome shotgun (WGS) entry which is preliminary data.</text>
</comment>
<dbReference type="InterPro" id="IPR016024">
    <property type="entry name" value="ARM-type_fold"/>
</dbReference>
<accession>A0A918AJG9</accession>
<feature type="compositionally biased region" description="Basic and acidic residues" evidence="1">
    <location>
        <begin position="9"/>
        <end position="27"/>
    </location>
</feature>
<proteinExistence type="predicted"/>
<feature type="compositionally biased region" description="Low complexity" evidence="1">
    <location>
        <begin position="32"/>
        <end position="47"/>
    </location>
</feature>
<sequence length="755" mass="82890">MSDEQPEDPAEREAEKKQEAEKKRAAPEAEGEQPAPASEDEAQAAPEPEAPNPTTNASDPANARKLDQDARAMENAIAALMGVRGGISNVFVANTIGLVDAGPPRAGGAYHGSLPTGPVPRRAISAVVETFVEPDGYRGLRERLRDQHLVLLRAPAGWGRTATALALLSAECAEGVAKLSPDTDLRSPSAPVDLAGDHGYLLETLEPDQAAALTEFALNLWRRRLADAKARMIVLVGTGTPLRERELADYLVDGAPREDDRALVLSHFRAGLRAAGRASGDLTGFPEFADLVEEVVGRAMRAQDLADFGRGLCAVVLGERVVEDVRLQYARSAEAAFREWFDSLPDNEHRAFAIALATLDGMPLATVAEASTTLATFIQAAEVPDQRDRTRDVFAVRTLRLVERVEAELTSVVEDSDLGSLTTEVVRYRDPHRPRKVLQHVWREYTEAHGVVRDWLCELGSSPDRQVRIRAGVAVGLLSLSEFDHARRHVIERWADENQYWERQAVIGALRLPAMQPELQPLIARMIDRWLPGKAATGRRVAAVAALGTLPIMTTDQVLKRLRKAADTDQWRMVIAIADSITTLSLELDRLNLVLAALLRWSASHRVELRNTALNCVLQLTAYLQVFEEGSTDPWPGLLWVADLDRREEEPEHPVVAGGRGMSRREAVVALIARALNAQHFVPEAIKVVHRWVRTAQRDATQREPLGALLVEVAAATGDPTTLRFYLTDWARTRRGPAEAATALLAALNHQEDRP</sequence>
<gene>
    <name evidence="2" type="ORF">GCM10010185_15650</name>
</gene>
<reference evidence="2" key="1">
    <citation type="journal article" date="2014" name="Int. J. Syst. Evol. Microbiol.">
        <title>Complete genome sequence of Corynebacterium casei LMG S-19264T (=DSM 44701T), isolated from a smear-ripened cheese.</title>
        <authorList>
            <consortium name="US DOE Joint Genome Institute (JGI-PGF)"/>
            <person name="Walter F."/>
            <person name="Albersmeier A."/>
            <person name="Kalinowski J."/>
            <person name="Ruckert C."/>
        </authorList>
    </citation>
    <scope>NUCLEOTIDE SEQUENCE</scope>
    <source>
        <strain evidence="2">JCM 3313</strain>
    </source>
</reference>
<evidence type="ECO:0000313" key="3">
    <source>
        <dbReference type="Proteomes" id="UP000639606"/>
    </source>
</evidence>
<dbReference type="SUPFAM" id="SSF48371">
    <property type="entry name" value="ARM repeat"/>
    <property type="match status" value="1"/>
</dbReference>
<dbReference type="RefSeq" id="WP_189222433.1">
    <property type="nucleotide sequence ID" value="NZ_BMRG01000002.1"/>
</dbReference>
<evidence type="ECO:0000313" key="2">
    <source>
        <dbReference type="EMBL" id="GGP44778.1"/>
    </source>
</evidence>
<dbReference type="AlphaFoldDB" id="A0A918AJG9"/>